<sequence>MKYRRYKNTTSRWIFKQSIYIYLNDLTPLSKISLLVQGSVLAFDLASLAENLFIEEVPIDHTFRLITLTRKWEKCVSVFTKLAFKMII</sequence>
<reference evidence="1" key="1">
    <citation type="submission" date="2018-05" db="EMBL/GenBank/DDBJ databases">
        <authorList>
            <person name="Lanie J.A."/>
            <person name="Ng W.-L."/>
            <person name="Kazmierczak K.M."/>
            <person name="Andrzejewski T.M."/>
            <person name="Davidsen T.M."/>
            <person name="Wayne K.J."/>
            <person name="Tettelin H."/>
            <person name="Glass J.I."/>
            <person name="Rusch D."/>
            <person name="Podicherti R."/>
            <person name="Tsui H.-C.T."/>
            <person name="Winkler M.E."/>
        </authorList>
    </citation>
    <scope>NUCLEOTIDE SEQUENCE</scope>
</reference>
<dbReference type="AlphaFoldDB" id="A0A383BUD6"/>
<organism evidence="1">
    <name type="scientific">marine metagenome</name>
    <dbReference type="NCBI Taxonomy" id="408172"/>
    <lineage>
        <taxon>unclassified sequences</taxon>
        <taxon>metagenomes</taxon>
        <taxon>ecological metagenomes</taxon>
    </lineage>
</organism>
<proteinExistence type="predicted"/>
<evidence type="ECO:0000313" key="1">
    <source>
        <dbReference type="EMBL" id="SVE23524.1"/>
    </source>
</evidence>
<dbReference type="EMBL" id="UINC01203325">
    <property type="protein sequence ID" value="SVE23524.1"/>
    <property type="molecule type" value="Genomic_DNA"/>
</dbReference>
<name>A0A383BUD6_9ZZZZ</name>
<gene>
    <name evidence="1" type="ORF">METZ01_LOCUS476378</name>
</gene>
<accession>A0A383BUD6</accession>
<protein>
    <submittedName>
        <fullName evidence="1">Uncharacterized protein</fullName>
    </submittedName>
</protein>